<dbReference type="Proteomes" id="UP000016932">
    <property type="component" value="Unassembled WGS sequence"/>
</dbReference>
<name>M2ZH70_PSEFD</name>
<evidence type="ECO:0000313" key="2">
    <source>
        <dbReference type="Proteomes" id="UP000016932"/>
    </source>
</evidence>
<reference evidence="1 2" key="1">
    <citation type="journal article" date="2012" name="PLoS Pathog.">
        <title>Diverse lifestyles and strategies of plant pathogenesis encoded in the genomes of eighteen Dothideomycetes fungi.</title>
        <authorList>
            <person name="Ohm R.A."/>
            <person name="Feau N."/>
            <person name="Henrissat B."/>
            <person name="Schoch C.L."/>
            <person name="Horwitz B.A."/>
            <person name="Barry K.W."/>
            <person name="Condon B.J."/>
            <person name="Copeland A.C."/>
            <person name="Dhillon B."/>
            <person name="Glaser F."/>
            <person name="Hesse C.N."/>
            <person name="Kosti I."/>
            <person name="LaButti K."/>
            <person name="Lindquist E.A."/>
            <person name="Lucas S."/>
            <person name="Salamov A.A."/>
            <person name="Bradshaw R.E."/>
            <person name="Ciuffetti L."/>
            <person name="Hamelin R.C."/>
            <person name="Kema G.H.J."/>
            <person name="Lawrence C."/>
            <person name="Scott J.A."/>
            <person name="Spatafora J.W."/>
            <person name="Turgeon B.G."/>
            <person name="de Wit P.J.G.M."/>
            <person name="Zhong S."/>
            <person name="Goodwin S.B."/>
            <person name="Grigoriev I.V."/>
        </authorList>
    </citation>
    <scope>NUCLEOTIDE SEQUENCE [LARGE SCALE GENOMIC DNA]</scope>
    <source>
        <strain evidence="1 2">CIRAD86</strain>
    </source>
</reference>
<dbReference type="EMBL" id="KB446563">
    <property type="protein sequence ID" value="EME78484.1"/>
    <property type="molecule type" value="Genomic_DNA"/>
</dbReference>
<proteinExistence type="predicted"/>
<dbReference type="RefSeq" id="XP_007930854.1">
    <property type="nucleotide sequence ID" value="XM_007932663.1"/>
</dbReference>
<protein>
    <submittedName>
        <fullName evidence="1">Uncharacterized protein</fullName>
    </submittedName>
</protein>
<evidence type="ECO:0000313" key="1">
    <source>
        <dbReference type="EMBL" id="EME78484.1"/>
    </source>
</evidence>
<gene>
    <name evidence="1" type="ORF">MYCFIDRAFT_178627</name>
</gene>
<dbReference type="GeneID" id="19333967"/>
<sequence length="184" mass="21170">MLGTMKATWARMGYHMWRPQAVSHEQLFEISEKIMVLLITRNAIFAHQAYESLAQGKTVALASQQFVQIQVILSYDIYFCTDDLSTIYIYTIVPREILDLTYGIVMGHEEGCRVQFGLAISMLYPTSASKSKRELYKINNGRTLHNHIFICVLGYQGSWIINAHAVWIMFSRAQHDCVRLPMTE</sequence>
<accession>M2ZH70</accession>
<organism evidence="1 2">
    <name type="scientific">Pseudocercospora fijiensis (strain CIRAD86)</name>
    <name type="common">Black leaf streak disease fungus</name>
    <name type="synonym">Mycosphaerella fijiensis</name>
    <dbReference type="NCBI Taxonomy" id="383855"/>
    <lineage>
        <taxon>Eukaryota</taxon>
        <taxon>Fungi</taxon>
        <taxon>Dikarya</taxon>
        <taxon>Ascomycota</taxon>
        <taxon>Pezizomycotina</taxon>
        <taxon>Dothideomycetes</taxon>
        <taxon>Dothideomycetidae</taxon>
        <taxon>Mycosphaerellales</taxon>
        <taxon>Mycosphaerellaceae</taxon>
        <taxon>Pseudocercospora</taxon>
    </lineage>
</organism>
<dbReference type="VEuPathDB" id="FungiDB:MYCFIDRAFT_178627"/>
<dbReference type="HOGENOM" id="CLU_1468814_0_0_1"/>
<dbReference type="KEGG" id="pfj:MYCFIDRAFT_178627"/>
<keyword evidence="2" id="KW-1185">Reference proteome</keyword>
<dbReference type="AlphaFoldDB" id="M2ZH70"/>